<dbReference type="KEGG" id="dgi:Desgi_3302"/>
<proteinExistence type="inferred from homology"/>
<dbReference type="Pfam" id="PF04093">
    <property type="entry name" value="MreD"/>
    <property type="match status" value="1"/>
</dbReference>
<comment type="subcellular location">
    <subcellularLocation>
        <location evidence="1">Cell membrane</location>
        <topology evidence="1">Multi-pass membrane protein</topology>
    </subcellularLocation>
</comment>
<dbReference type="InterPro" id="IPR007227">
    <property type="entry name" value="Cell_shape_determining_MreD"/>
</dbReference>
<dbReference type="EMBL" id="CP003273">
    <property type="protein sequence ID" value="AGL02648.1"/>
    <property type="molecule type" value="Genomic_DNA"/>
</dbReference>
<feature type="transmembrane region" description="Helical" evidence="8">
    <location>
        <begin position="126"/>
        <end position="153"/>
    </location>
</feature>
<reference evidence="9 10" key="1">
    <citation type="submission" date="2012-01" db="EMBL/GenBank/DDBJ databases">
        <title>Complete sequence of Desulfotomaculum gibsoniae DSM 7213.</title>
        <authorList>
            <consortium name="US DOE Joint Genome Institute"/>
            <person name="Lucas S."/>
            <person name="Han J."/>
            <person name="Lapidus A."/>
            <person name="Cheng J.-F."/>
            <person name="Goodwin L."/>
            <person name="Pitluck S."/>
            <person name="Peters L."/>
            <person name="Ovchinnikova G."/>
            <person name="Teshima H."/>
            <person name="Detter J.C."/>
            <person name="Han C."/>
            <person name="Tapia R."/>
            <person name="Land M."/>
            <person name="Hauser L."/>
            <person name="Kyrpides N."/>
            <person name="Ivanova N."/>
            <person name="Pagani I."/>
            <person name="Parshina S."/>
            <person name="Plugge C."/>
            <person name="Muyzer G."/>
            <person name="Kuever J."/>
            <person name="Ivanova A."/>
            <person name="Nazina T."/>
            <person name="Klenk H.-P."/>
            <person name="Brambilla E."/>
            <person name="Spring S."/>
            <person name="Stams A.F."/>
            <person name="Woyke T."/>
        </authorList>
    </citation>
    <scope>NUCLEOTIDE SEQUENCE [LARGE SCALE GENOMIC DNA]</scope>
    <source>
        <strain evidence="9 10">DSM 7213</strain>
    </source>
</reference>
<keyword evidence="10" id="KW-1185">Reference proteome</keyword>
<keyword evidence="5" id="KW-0133">Cell shape</keyword>
<keyword evidence="6 8" id="KW-1133">Transmembrane helix</keyword>
<dbReference type="Proteomes" id="UP000013520">
    <property type="component" value="Chromosome"/>
</dbReference>
<dbReference type="eggNOG" id="COG2891">
    <property type="taxonomic scope" value="Bacteria"/>
</dbReference>
<evidence type="ECO:0000256" key="4">
    <source>
        <dbReference type="ARBA" id="ARBA00022692"/>
    </source>
</evidence>
<dbReference type="PIRSF" id="PIRSF037497">
    <property type="entry name" value="MreD_Clostridium/Treponema_prd"/>
    <property type="match status" value="1"/>
</dbReference>
<protein>
    <submittedName>
        <fullName evidence="9">Rod shape-determining protein MreD</fullName>
    </submittedName>
</protein>
<dbReference type="AlphaFoldDB" id="R4KHF5"/>
<evidence type="ECO:0000256" key="6">
    <source>
        <dbReference type="ARBA" id="ARBA00022989"/>
    </source>
</evidence>
<name>R4KHF5_9FIRM</name>
<dbReference type="HOGENOM" id="CLU_132534_2_0_9"/>
<feature type="transmembrane region" description="Helical" evidence="8">
    <location>
        <begin position="63"/>
        <end position="84"/>
    </location>
</feature>
<keyword evidence="7 8" id="KW-0472">Membrane</keyword>
<keyword evidence="3" id="KW-1003">Cell membrane</keyword>
<dbReference type="RefSeq" id="WP_006523308.1">
    <property type="nucleotide sequence ID" value="NC_021184.1"/>
</dbReference>
<sequence length="169" mass="18642">MQPLFFLLLVLVLLIFQATALNYIVILGIKPDLILILVILNGFLRGTREGAFLGFLAGILQDLVSGGYFGLNALTNMFAGYLAGLGEGRLFRENRVIAAGLTWVCTLGAQLAFYLLLLLINVSVPLLTALVHIIIPMSFYNALIVLVFYSYYYRFIQGAPPGRGEYFSP</sequence>
<evidence type="ECO:0000313" key="9">
    <source>
        <dbReference type="EMBL" id="AGL02648.1"/>
    </source>
</evidence>
<evidence type="ECO:0000256" key="5">
    <source>
        <dbReference type="ARBA" id="ARBA00022960"/>
    </source>
</evidence>
<dbReference type="GO" id="GO:0008360">
    <property type="term" value="P:regulation of cell shape"/>
    <property type="evidence" value="ECO:0007669"/>
    <property type="project" value="UniProtKB-KW"/>
</dbReference>
<dbReference type="NCBIfam" id="TIGR03426">
    <property type="entry name" value="shape_MreD"/>
    <property type="match status" value="1"/>
</dbReference>
<evidence type="ECO:0000256" key="7">
    <source>
        <dbReference type="ARBA" id="ARBA00023136"/>
    </source>
</evidence>
<evidence type="ECO:0000256" key="8">
    <source>
        <dbReference type="SAM" id="Phobius"/>
    </source>
</evidence>
<accession>R4KHF5</accession>
<evidence type="ECO:0000256" key="3">
    <source>
        <dbReference type="ARBA" id="ARBA00022475"/>
    </source>
</evidence>
<dbReference type="OrthoDB" id="9796616at2"/>
<evidence type="ECO:0000256" key="2">
    <source>
        <dbReference type="ARBA" id="ARBA00007776"/>
    </source>
</evidence>
<dbReference type="STRING" id="767817.Desgi_3302"/>
<keyword evidence="4 8" id="KW-0812">Transmembrane</keyword>
<comment type="similarity">
    <text evidence="2">Belongs to the MreD family.</text>
</comment>
<organism evidence="9 10">
    <name type="scientific">Desulfoscipio gibsoniae DSM 7213</name>
    <dbReference type="NCBI Taxonomy" id="767817"/>
    <lineage>
        <taxon>Bacteria</taxon>
        <taxon>Bacillati</taxon>
        <taxon>Bacillota</taxon>
        <taxon>Clostridia</taxon>
        <taxon>Eubacteriales</taxon>
        <taxon>Desulfallaceae</taxon>
        <taxon>Desulfoscipio</taxon>
    </lineage>
</organism>
<dbReference type="InterPro" id="IPR017225">
    <property type="entry name" value="Cell_shape_determin_MreD_prd"/>
</dbReference>
<evidence type="ECO:0000256" key="1">
    <source>
        <dbReference type="ARBA" id="ARBA00004651"/>
    </source>
</evidence>
<dbReference type="GO" id="GO:0005886">
    <property type="term" value="C:plasma membrane"/>
    <property type="evidence" value="ECO:0007669"/>
    <property type="project" value="UniProtKB-SubCell"/>
</dbReference>
<evidence type="ECO:0000313" key="10">
    <source>
        <dbReference type="Proteomes" id="UP000013520"/>
    </source>
</evidence>
<feature type="transmembrane region" description="Helical" evidence="8">
    <location>
        <begin position="96"/>
        <end position="120"/>
    </location>
</feature>
<gene>
    <name evidence="9" type="ORF">Desgi_3302</name>
</gene>